<dbReference type="EMBL" id="JACTNF010000018">
    <property type="protein sequence ID" value="MBO1076179.1"/>
    <property type="molecule type" value="Genomic_DNA"/>
</dbReference>
<gene>
    <name evidence="2" type="ORF">IAI60_16295</name>
</gene>
<feature type="region of interest" description="Disordered" evidence="1">
    <location>
        <begin position="154"/>
        <end position="173"/>
    </location>
</feature>
<organism evidence="2 3">
    <name type="scientific">Roseomonas marmotae</name>
    <dbReference type="NCBI Taxonomy" id="2768161"/>
    <lineage>
        <taxon>Bacteria</taxon>
        <taxon>Pseudomonadati</taxon>
        <taxon>Pseudomonadota</taxon>
        <taxon>Alphaproteobacteria</taxon>
        <taxon>Acetobacterales</taxon>
        <taxon>Roseomonadaceae</taxon>
        <taxon>Roseomonas</taxon>
    </lineage>
</organism>
<proteinExistence type="predicted"/>
<sequence length="401" mass="44737">MTGTLIELATSNRSYYVPGFELRVRGAPMPRNVVRDISEVTYEDSVERVDSFTLTVANWDSLRRQPKYIGLPRDRAGEANARIFEPGNELQLRIGYDGKPVLMMTGFITTLDVEFSDQSVPKMTVHGLNVIDRLRIRQYTWSWPDDSATSIRDSDVAKALEGPPGDDRGRPGLGIPVRIDAAARGREVPQPHIFMNNQYPIVFLLERARRLGYEISIDEEAAAGQASPRRVLFFGPSTQRPDVTYVLEWGKSLQSFRPLYSSAGQLYSVRVCGWNRRTKERIEERVTLDEIAPAELPNPDLVAVARAANREDVVTDEPVSSAADARRLAISRLCGQQHEMVTASCATVGLPDLRAGRKVMIRGTGLPFDGVYFITATRHVIGESGYRTSFEAKRIGPEPGR</sequence>
<keyword evidence="3" id="KW-1185">Reference proteome</keyword>
<protein>
    <submittedName>
        <fullName evidence="2">Phage late control D family protein</fullName>
    </submittedName>
</protein>
<evidence type="ECO:0000313" key="2">
    <source>
        <dbReference type="EMBL" id="MBO1076179.1"/>
    </source>
</evidence>
<accession>A0ABS3KFD0</accession>
<dbReference type="Proteomes" id="UP001518990">
    <property type="component" value="Unassembled WGS sequence"/>
</dbReference>
<evidence type="ECO:0000256" key="1">
    <source>
        <dbReference type="SAM" id="MobiDB-lite"/>
    </source>
</evidence>
<comment type="caution">
    <text evidence="2">The sequence shown here is derived from an EMBL/GenBank/DDBJ whole genome shotgun (WGS) entry which is preliminary data.</text>
</comment>
<evidence type="ECO:0000313" key="3">
    <source>
        <dbReference type="Proteomes" id="UP001518990"/>
    </source>
</evidence>
<dbReference type="RefSeq" id="WP_207448924.1">
    <property type="nucleotide sequence ID" value="NZ_JACTNF010000018.1"/>
</dbReference>
<name>A0ABS3KFD0_9PROT</name>
<reference evidence="2 3" key="1">
    <citation type="submission" date="2020-09" db="EMBL/GenBank/DDBJ databases">
        <title>Roseomonas.</title>
        <authorList>
            <person name="Zhu W."/>
        </authorList>
    </citation>
    <scope>NUCLEOTIDE SEQUENCE [LARGE SCALE GENOMIC DNA]</scope>
    <source>
        <strain evidence="2 3">1311</strain>
    </source>
</reference>